<dbReference type="InParanoid" id="F4RBV2"/>
<dbReference type="Proteomes" id="UP000001072">
    <property type="component" value="Unassembled WGS sequence"/>
</dbReference>
<dbReference type="RefSeq" id="XP_007406472.1">
    <property type="nucleotide sequence ID" value="XM_007406410.1"/>
</dbReference>
<sequence>MRSYGELKSDILHLANNCDFLRPATTDDHTYTRFANPPQLDKSDLDEGMYWCVNSAMDALFGEDVIDKHLFSGRYGMEYVLRWLDKAREHVTWDKNSDLLLNVKLEKIRKKLIENGALLPEPDHHRTPSPKATKGKKRRVISETIVSPIKIVDIKGVSPPAKRLQIESKSSRSDHLNTNNENTPDIEILSCSIVTSAKLKPSKSSTSSTSAGHLDAEDENTSELEIISCSIVNSAKQKPSKSSNSKSTKKNSNSAPTIQSHHTSKSKSKTLVHGTRPVSTVLTGCPLTSGEMICTRCKLKDDENGLEFLCHCGHKGIKLYGGRAQNAEVHWESKKCTSATREIRQTASAALFFSKFVPSKEPIISKPLVPCAGINDKTWKRPKATRDILACIKGASNIYHGCRPREVICKEMFGFSAHSKLNDDQRQRWQNQFKAEATWWINRSSPFQTIHSTKCLGTLPRVLLQGFNS</sequence>
<feature type="region of interest" description="Disordered" evidence="1">
    <location>
        <begin position="161"/>
        <end position="182"/>
    </location>
</feature>
<name>F4RBV2_MELLP</name>
<evidence type="ECO:0000256" key="1">
    <source>
        <dbReference type="SAM" id="MobiDB-lite"/>
    </source>
</evidence>
<evidence type="ECO:0000313" key="3">
    <source>
        <dbReference type="Proteomes" id="UP000001072"/>
    </source>
</evidence>
<feature type="compositionally biased region" description="Basic and acidic residues" evidence="1">
    <location>
        <begin position="164"/>
        <end position="175"/>
    </location>
</feature>
<feature type="compositionally biased region" description="Low complexity" evidence="1">
    <location>
        <begin position="200"/>
        <end position="210"/>
    </location>
</feature>
<keyword evidence="3" id="KW-1185">Reference proteome</keyword>
<accession>F4RBV2</accession>
<feature type="region of interest" description="Disordered" evidence="1">
    <location>
        <begin position="119"/>
        <end position="139"/>
    </location>
</feature>
<organism evidence="3">
    <name type="scientific">Melampsora larici-populina (strain 98AG31 / pathotype 3-4-7)</name>
    <name type="common">Poplar leaf rust fungus</name>
    <dbReference type="NCBI Taxonomy" id="747676"/>
    <lineage>
        <taxon>Eukaryota</taxon>
        <taxon>Fungi</taxon>
        <taxon>Dikarya</taxon>
        <taxon>Basidiomycota</taxon>
        <taxon>Pucciniomycotina</taxon>
        <taxon>Pucciniomycetes</taxon>
        <taxon>Pucciniales</taxon>
        <taxon>Melampsoraceae</taxon>
        <taxon>Melampsora</taxon>
    </lineage>
</organism>
<proteinExistence type="predicted"/>
<gene>
    <name evidence="2" type="ORF">MELLADRAFT_103597</name>
</gene>
<reference evidence="3" key="1">
    <citation type="journal article" date="2011" name="Proc. Natl. Acad. Sci. U.S.A.">
        <title>Obligate biotrophy features unraveled by the genomic analysis of rust fungi.</title>
        <authorList>
            <person name="Duplessis S."/>
            <person name="Cuomo C.A."/>
            <person name="Lin Y.-C."/>
            <person name="Aerts A."/>
            <person name="Tisserant E."/>
            <person name="Veneault-Fourrey C."/>
            <person name="Joly D.L."/>
            <person name="Hacquard S."/>
            <person name="Amselem J."/>
            <person name="Cantarel B.L."/>
            <person name="Chiu R."/>
            <person name="Coutinho P.M."/>
            <person name="Feau N."/>
            <person name="Field M."/>
            <person name="Frey P."/>
            <person name="Gelhaye E."/>
            <person name="Goldberg J."/>
            <person name="Grabherr M.G."/>
            <person name="Kodira C.D."/>
            <person name="Kohler A."/>
            <person name="Kuees U."/>
            <person name="Lindquist E.A."/>
            <person name="Lucas S.M."/>
            <person name="Mago R."/>
            <person name="Mauceli E."/>
            <person name="Morin E."/>
            <person name="Murat C."/>
            <person name="Pangilinan J.L."/>
            <person name="Park R."/>
            <person name="Pearson M."/>
            <person name="Quesneville H."/>
            <person name="Rouhier N."/>
            <person name="Sakthikumar S."/>
            <person name="Salamov A.A."/>
            <person name="Schmutz J."/>
            <person name="Selles B."/>
            <person name="Shapiro H."/>
            <person name="Tanguay P."/>
            <person name="Tuskan G.A."/>
            <person name="Henrissat B."/>
            <person name="Van de Peer Y."/>
            <person name="Rouze P."/>
            <person name="Ellis J.G."/>
            <person name="Dodds P.N."/>
            <person name="Schein J.E."/>
            <person name="Zhong S."/>
            <person name="Hamelin R.C."/>
            <person name="Grigoriev I.V."/>
            <person name="Szabo L.J."/>
            <person name="Martin F."/>
        </authorList>
    </citation>
    <scope>NUCLEOTIDE SEQUENCE [LARGE SCALE GENOMIC DNA]</scope>
    <source>
        <strain evidence="3">98AG31 / pathotype 3-4-7</strain>
    </source>
</reference>
<dbReference type="VEuPathDB" id="FungiDB:MELLADRAFT_103597"/>
<dbReference type="OrthoDB" id="10363745at2759"/>
<feature type="compositionally biased region" description="Low complexity" evidence="1">
    <location>
        <begin position="233"/>
        <end position="261"/>
    </location>
</feature>
<dbReference type="KEGG" id="mlr:MELLADRAFT_103597"/>
<protein>
    <submittedName>
        <fullName evidence="2">Uncharacterized protein</fullName>
    </submittedName>
</protein>
<dbReference type="AlphaFoldDB" id="F4RBV2"/>
<dbReference type="EMBL" id="GL883095">
    <property type="protein sequence ID" value="EGG10171.1"/>
    <property type="molecule type" value="Genomic_DNA"/>
</dbReference>
<evidence type="ECO:0000313" key="2">
    <source>
        <dbReference type="EMBL" id="EGG10171.1"/>
    </source>
</evidence>
<feature type="region of interest" description="Disordered" evidence="1">
    <location>
        <begin position="200"/>
        <end position="219"/>
    </location>
</feature>
<feature type="region of interest" description="Disordered" evidence="1">
    <location>
        <begin position="233"/>
        <end position="275"/>
    </location>
</feature>
<dbReference type="HOGENOM" id="CLU_555571_0_0_1"/>
<dbReference type="eggNOG" id="ENOG502RVG1">
    <property type="taxonomic scope" value="Eukaryota"/>
</dbReference>
<dbReference type="GeneID" id="18922019"/>